<evidence type="ECO:0000256" key="11">
    <source>
        <dbReference type="HAMAP-Rule" id="MF_00228"/>
    </source>
</evidence>
<dbReference type="InterPro" id="IPR029056">
    <property type="entry name" value="Ribokinase-like"/>
</dbReference>
<evidence type="ECO:0000313" key="12">
    <source>
        <dbReference type="EMBL" id="OUM21311.1"/>
    </source>
</evidence>
<dbReference type="OrthoDB" id="9778146at2"/>
<dbReference type="GO" id="GO:0000287">
    <property type="term" value="F:magnesium ion binding"/>
    <property type="evidence" value="ECO:0007669"/>
    <property type="project" value="UniProtKB-UniRule"/>
</dbReference>
<feature type="binding site" evidence="11">
    <location>
        <position position="170"/>
    </location>
    <ligand>
        <name>ATP</name>
        <dbReference type="ChEBI" id="CHEBI:30616"/>
    </ligand>
</feature>
<name>A0A252F6C9_9FIRM</name>
<feature type="binding site" evidence="11">
    <location>
        <position position="117"/>
    </location>
    <ligand>
        <name>ATP</name>
        <dbReference type="ChEBI" id="CHEBI:30616"/>
    </ligand>
</feature>
<evidence type="ECO:0000256" key="2">
    <source>
        <dbReference type="ARBA" id="ARBA00001946"/>
    </source>
</evidence>
<evidence type="ECO:0000256" key="8">
    <source>
        <dbReference type="ARBA" id="ARBA00022840"/>
    </source>
</evidence>
<feature type="binding site" evidence="11">
    <location>
        <position position="197"/>
    </location>
    <ligand>
        <name>substrate</name>
    </ligand>
</feature>
<accession>A0A252F6C9</accession>
<dbReference type="InterPro" id="IPR000417">
    <property type="entry name" value="Hyethyz_kinase"/>
</dbReference>
<dbReference type="PRINTS" id="PR01099">
    <property type="entry name" value="HYETHTZKNASE"/>
</dbReference>
<dbReference type="RefSeq" id="WP_087017127.1">
    <property type="nucleotide sequence ID" value="NZ_CP178353.1"/>
</dbReference>
<keyword evidence="9 11" id="KW-0460">Magnesium</keyword>
<dbReference type="CDD" id="cd01170">
    <property type="entry name" value="THZ_kinase"/>
    <property type="match status" value="1"/>
</dbReference>
<evidence type="ECO:0000256" key="5">
    <source>
        <dbReference type="ARBA" id="ARBA00022723"/>
    </source>
</evidence>
<keyword evidence="8 11" id="KW-0067">ATP-binding</keyword>
<keyword evidence="4 11" id="KW-0808">Transferase</keyword>
<dbReference type="GO" id="GO:0009228">
    <property type="term" value="P:thiamine biosynthetic process"/>
    <property type="evidence" value="ECO:0007669"/>
    <property type="project" value="UniProtKB-KW"/>
</dbReference>
<keyword evidence="13" id="KW-1185">Reference proteome</keyword>
<dbReference type="Pfam" id="PF02110">
    <property type="entry name" value="HK"/>
    <property type="match status" value="1"/>
</dbReference>
<dbReference type="HAMAP" id="MF_00228">
    <property type="entry name" value="Thz_kinase"/>
    <property type="match status" value="1"/>
</dbReference>
<evidence type="ECO:0000256" key="10">
    <source>
        <dbReference type="ARBA" id="ARBA00022977"/>
    </source>
</evidence>
<keyword evidence="7 11" id="KW-0418">Kinase</keyword>
<feature type="binding site" evidence="11">
    <location>
        <position position="41"/>
    </location>
    <ligand>
        <name>substrate</name>
    </ligand>
</feature>
<gene>
    <name evidence="11" type="primary">thiM</name>
    <name evidence="12" type="ORF">CBW42_01710</name>
</gene>
<keyword evidence="10 11" id="KW-0784">Thiamine biosynthesis</keyword>
<evidence type="ECO:0000313" key="13">
    <source>
        <dbReference type="Proteomes" id="UP000194903"/>
    </source>
</evidence>
<protein>
    <recommendedName>
        <fullName evidence="11">Hydroxyethylthiazole kinase</fullName>
        <ecNumber evidence="11">2.7.1.50</ecNumber>
    </recommendedName>
    <alternativeName>
        <fullName evidence="11">4-methyl-5-beta-hydroxyethylthiazole kinase</fullName>
        <shortName evidence="11">TH kinase</shortName>
        <shortName evidence="11">Thz kinase</shortName>
    </alternativeName>
</protein>
<evidence type="ECO:0000256" key="7">
    <source>
        <dbReference type="ARBA" id="ARBA00022777"/>
    </source>
</evidence>
<reference evidence="12 13" key="1">
    <citation type="submission" date="2017-05" db="EMBL/GenBank/DDBJ databases">
        <title>Butyricicoccus porcorum sp. nov. a butyrate-producing bacterium from the swine intestinal tract.</title>
        <authorList>
            <person name="Trachsel J."/>
            <person name="Humphrey S."/>
            <person name="Allen H.K."/>
        </authorList>
    </citation>
    <scope>NUCLEOTIDE SEQUENCE [LARGE SCALE GENOMIC DNA]</scope>
    <source>
        <strain evidence="12">BB10</strain>
    </source>
</reference>
<dbReference type="EC" id="2.7.1.50" evidence="11"/>
<comment type="function">
    <text evidence="11">Catalyzes the phosphorylation of the hydroxyl group of 4-methyl-5-beta-hydroxyethylthiazole (THZ).</text>
</comment>
<evidence type="ECO:0000256" key="3">
    <source>
        <dbReference type="ARBA" id="ARBA00004868"/>
    </source>
</evidence>
<dbReference type="PIRSF" id="PIRSF000513">
    <property type="entry name" value="Thz_kinase"/>
    <property type="match status" value="1"/>
</dbReference>
<dbReference type="GO" id="GO:0005524">
    <property type="term" value="F:ATP binding"/>
    <property type="evidence" value="ECO:0007669"/>
    <property type="project" value="UniProtKB-UniRule"/>
</dbReference>
<dbReference type="GO" id="GO:0009229">
    <property type="term" value="P:thiamine diphosphate biosynthetic process"/>
    <property type="evidence" value="ECO:0007669"/>
    <property type="project" value="UniProtKB-UniRule"/>
</dbReference>
<evidence type="ECO:0000256" key="1">
    <source>
        <dbReference type="ARBA" id="ARBA00001771"/>
    </source>
</evidence>
<sequence>MFEQILDNVRQRAPLIHCITNYITTNDCANIVLACGASPTMAEAEQEAADIASVAGAVDINIGNLNTMTVRAMHRAIAAANQAGVPVVLDPVGAGASAYRMDTLREFFSAYQFAVVRGNVSELLAVGGAASNTKGVDAGAADAVTEENLEERVAFFKQLSASLGAVVSVSGAIDIIASPERAYICRNGHPMMSRVTGTGCMLSALTAAFCGANHDQILEAAAAATAVMGVAGDIARKKTEEMGGGTGTFRVCLMDAVSLMDAQTLQGGMNIEIR</sequence>
<dbReference type="GO" id="GO:0004417">
    <property type="term" value="F:hydroxyethylthiazole kinase activity"/>
    <property type="evidence" value="ECO:0007669"/>
    <property type="project" value="UniProtKB-UniRule"/>
</dbReference>
<evidence type="ECO:0000256" key="4">
    <source>
        <dbReference type="ARBA" id="ARBA00022679"/>
    </source>
</evidence>
<comment type="similarity">
    <text evidence="11">Belongs to the Thz kinase family.</text>
</comment>
<dbReference type="Gene3D" id="3.40.1190.20">
    <property type="match status" value="1"/>
</dbReference>
<evidence type="ECO:0000256" key="9">
    <source>
        <dbReference type="ARBA" id="ARBA00022842"/>
    </source>
</evidence>
<comment type="catalytic activity">
    <reaction evidence="1 11">
        <text>5-(2-hydroxyethyl)-4-methylthiazole + ATP = 4-methyl-5-(2-phosphooxyethyl)-thiazole + ADP + H(+)</text>
        <dbReference type="Rhea" id="RHEA:24212"/>
        <dbReference type="ChEBI" id="CHEBI:15378"/>
        <dbReference type="ChEBI" id="CHEBI:17957"/>
        <dbReference type="ChEBI" id="CHEBI:30616"/>
        <dbReference type="ChEBI" id="CHEBI:58296"/>
        <dbReference type="ChEBI" id="CHEBI:456216"/>
        <dbReference type="EC" id="2.7.1.50"/>
    </reaction>
</comment>
<proteinExistence type="inferred from homology"/>
<dbReference type="Proteomes" id="UP000194903">
    <property type="component" value="Unassembled WGS sequence"/>
</dbReference>
<dbReference type="SUPFAM" id="SSF53613">
    <property type="entry name" value="Ribokinase-like"/>
    <property type="match status" value="1"/>
</dbReference>
<evidence type="ECO:0000256" key="6">
    <source>
        <dbReference type="ARBA" id="ARBA00022741"/>
    </source>
</evidence>
<organism evidence="12 13">
    <name type="scientific">Butyricicoccus porcorum</name>
    <dbReference type="NCBI Taxonomy" id="1945634"/>
    <lineage>
        <taxon>Bacteria</taxon>
        <taxon>Bacillati</taxon>
        <taxon>Bacillota</taxon>
        <taxon>Clostridia</taxon>
        <taxon>Eubacteriales</taxon>
        <taxon>Butyricicoccaceae</taxon>
        <taxon>Butyricicoccus</taxon>
    </lineage>
</organism>
<dbReference type="EMBL" id="NHOC01000002">
    <property type="protein sequence ID" value="OUM21311.1"/>
    <property type="molecule type" value="Genomic_DNA"/>
</dbReference>
<comment type="cofactor">
    <cofactor evidence="2 11">
        <name>Mg(2+)</name>
        <dbReference type="ChEBI" id="CHEBI:18420"/>
    </cofactor>
</comment>
<comment type="caution">
    <text evidence="12">The sequence shown here is derived from an EMBL/GenBank/DDBJ whole genome shotgun (WGS) entry which is preliminary data.</text>
</comment>
<dbReference type="NCBIfam" id="NF006830">
    <property type="entry name" value="PRK09355.1"/>
    <property type="match status" value="1"/>
</dbReference>
<keyword evidence="5 11" id="KW-0479">Metal-binding</keyword>
<dbReference type="AlphaFoldDB" id="A0A252F6C9"/>
<dbReference type="UniPathway" id="UPA00060">
    <property type="reaction ID" value="UER00139"/>
</dbReference>
<comment type="pathway">
    <text evidence="3 11">Cofactor biosynthesis; thiamine diphosphate biosynthesis; 4-methyl-5-(2-phosphoethyl)-thiazole from 5-(2-hydroxyethyl)-4-methylthiazole: step 1/1.</text>
</comment>
<keyword evidence="6 11" id="KW-0547">Nucleotide-binding</keyword>